<gene>
    <name evidence="8" type="ORF">PtA15_10A338</name>
</gene>
<dbReference type="PANTHER" id="PTHR14145:SF2">
    <property type="entry name" value="COP9 SIGNALOSOME COMPLEX SUBUNIT 1"/>
    <property type="match status" value="1"/>
</dbReference>
<feature type="domain" description="26S proteasome regulatory subunit Rpn7 N-terminal" evidence="7">
    <location>
        <begin position="47"/>
        <end position="252"/>
    </location>
</feature>
<keyword evidence="5" id="KW-0539">Nucleus</keyword>
<dbReference type="Pfam" id="PF10602">
    <property type="entry name" value="RPN7"/>
    <property type="match status" value="1"/>
</dbReference>
<keyword evidence="9" id="KW-1185">Reference proteome</keyword>
<proteinExistence type="predicted"/>
<evidence type="ECO:0000256" key="3">
    <source>
        <dbReference type="ARBA" id="ARBA00022490"/>
    </source>
</evidence>
<evidence type="ECO:0000256" key="2">
    <source>
        <dbReference type="ARBA" id="ARBA00004496"/>
    </source>
</evidence>
<dbReference type="InterPro" id="IPR019585">
    <property type="entry name" value="Rpn7/CSN1"/>
</dbReference>
<evidence type="ECO:0000259" key="7">
    <source>
        <dbReference type="Pfam" id="PF10602"/>
    </source>
</evidence>
<evidence type="ECO:0000256" key="4">
    <source>
        <dbReference type="ARBA" id="ARBA00022790"/>
    </source>
</evidence>
<evidence type="ECO:0000313" key="8">
    <source>
        <dbReference type="EMBL" id="WAQ88915.1"/>
    </source>
</evidence>
<feature type="region of interest" description="Disordered" evidence="6">
    <location>
        <begin position="387"/>
        <end position="418"/>
    </location>
</feature>
<dbReference type="GeneID" id="77801397"/>
<dbReference type="Proteomes" id="UP001164743">
    <property type="component" value="Chromosome 10A"/>
</dbReference>
<reference evidence="8" key="1">
    <citation type="submission" date="2022-10" db="EMBL/GenBank/DDBJ databases">
        <title>Puccinia triticina Genome sequencing and assembly.</title>
        <authorList>
            <person name="Li C."/>
        </authorList>
    </citation>
    <scope>NUCLEOTIDE SEQUENCE</scope>
    <source>
        <strain evidence="8">Pt15</strain>
    </source>
</reference>
<accession>A0ABY7CVA3</accession>
<evidence type="ECO:0000256" key="1">
    <source>
        <dbReference type="ARBA" id="ARBA00004123"/>
    </source>
</evidence>
<protein>
    <recommendedName>
        <fullName evidence="7">26S proteasome regulatory subunit Rpn7 N-terminal domain-containing protein</fullName>
    </recommendedName>
</protein>
<evidence type="ECO:0000256" key="5">
    <source>
        <dbReference type="ARBA" id="ARBA00023242"/>
    </source>
</evidence>
<dbReference type="PANTHER" id="PTHR14145">
    <property type="entry name" value="26S PROTESOME SUBUNIT 6"/>
    <property type="match status" value="1"/>
</dbReference>
<evidence type="ECO:0000256" key="6">
    <source>
        <dbReference type="SAM" id="MobiDB-lite"/>
    </source>
</evidence>
<sequence>MGASSAYELALEAIVQSTWDISLYKETLAAHNKLASANNLPLLTANKDWINSTQDEINHTLARLENDLKHNTTNCIKDGIRSSYQALGAHYRKVGDVGSAHRVFSKAREHATTALHAAKLSLASLDLALDAENFKLAQSHAAKAQGALDTLIGSLELKAAKTKTSGSTSTVGIDSRDLTEKDIQRWSNRVNVVNALTSLAQGDFGRATSYFLKVGKDSGESTGGELLATATDIAIYTTLCGLAHFDQQQLKDRLINNLEFRSMLDSEPQLRRILNLFRENKYRGVFEYLKASLVNGALNDDDSGTGMLLSSTSNSFVLLANKAHPKTSGQSHHTSISLMNGDRLLLQLFPSNKRTPSSISPYALLPPPLRPRTHHVTTPLFAASLGLGPGPLLPSSPTPPPRTRTSRIPIPSPTLRAE</sequence>
<keyword evidence="3" id="KW-0963">Cytoplasm</keyword>
<dbReference type="RefSeq" id="XP_053024470.1">
    <property type="nucleotide sequence ID" value="XM_053160502.1"/>
</dbReference>
<comment type="subcellular location">
    <subcellularLocation>
        <location evidence="2">Cytoplasm</location>
    </subcellularLocation>
    <subcellularLocation>
        <location evidence="1">Nucleus</location>
    </subcellularLocation>
</comment>
<organism evidence="8 9">
    <name type="scientific">Puccinia triticina</name>
    <dbReference type="NCBI Taxonomy" id="208348"/>
    <lineage>
        <taxon>Eukaryota</taxon>
        <taxon>Fungi</taxon>
        <taxon>Dikarya</taxon>
        <taxon>Basidiomycota</taxon>
        <taxon>Pucciniomycotina</taxon>
        <taxon>Pucciniomycetes</taxon>
        <taxon>Pucciniales</taxon>
        <taxon>Pucciniaceae</taxon>
        <taxon>Puccinia</taxon>
    </lineage>
</organism>
<name>A0ABY7CVA3_9BASI</name>
<keyword evidence="4" id="KW-0736">Signalosome</keyword>
<dbReference type="EMBL" id="CP110430">
    <property type="protein sequence ID" value="WAQ88915.1"/>
    <property type="molecule type" value="Genomic_DNA"/>
</dbReference>
<dbReference type="Gene3D" id="1.25.40.570">
    <property type="match status" value="1"/>
</dbReference>
<feature type="compositionally biased region" description="Pro residues" evidence="6">
    <location>
        <begin position="391"/>
        <end position="402"/>
    </location>
</feature>
<evidence type="ECO:0000313" key="9">
    <source>
        <dbReference type="Proteomes" id="UP001164743"/>
    </source>
</evidence>
<dbReference type="InterPro" id="IPR045135">
    <property type="entry name" value="Rpn7_N"/>
</dbReference>